<accession>A0A9P7DLK9</accession>
<name>A0A9P7DLK9_9AGAM</name>
<evidence type="ECO:0000313" key="3">
    <source>
        <dbReference type="Proteomes" id="UP000719766"/>
    </source>
</evidence>
<evidence type="ECO:0000313" key="2">
    <source>
        <dbReference type="EMBL" id="KAG1797829.1"/>
    </source>
</evidence>
<dbReference type="InterPro" id="IPR040521">
    <property type="entry name" value="KDZ"/>
</dbReference>
<dbReference type="EMBL" id="JABBWE010000015">
    <property type="protein sequence ID" value="KAG1797829.1"/>
    <property type="molecule type" value="Genomic_DNA"/>
</dbReference>
<dbReference type="RefSeq" id="XP_041162782.1">
    <property type="nucleotide sequence ID" value="XM_041304967.1"/>
</dbReference>
<proteinExistence type="predicted"/>
<organism evidence="2 3">
    <name type="scientific">Suillus plorans</name>
    <dbReference type="NCBI Taxonomy" id="116603"/>
    <lineage>
        <taxon>Eukaryota</taxon>
        <taxon>Fungi</taxon>
        <taxon>Dikarya</taxon>
        <taxon>Basidiomycota</taxon>
        <taxon>Agaricomycotina</taxon>
        <taxon>Agaricomycetes</taxon>
        <taxon>Agaricomycetidae</taxon>
        <taxon>Boletales</taxon>
        <taxon>Suillineae</taxon>
        <taxon>Suillaceae</taxon>
        <taxon>Suillus</taxon>
    </lineage>
</organism>
<dbReference type="InterPro" id="IPR041457">
    <property type="entry name" value="CxC2_KDZ-assoc"/>
</dbReference>
<sequence>MSIFASGNLGWRIIWICSWNERLHLQIGLPFHRTSQWNGDFFDRTTLAKLGVEIHLGHGGQPCPNHNWEWEDTDDEDRYTASLTAGIPAYEDVFLESEPAATFPDLPEVNTAQIGRTTLTIVHSSGVHISSLFEIGLFAASFTRPKTAFTFALLDDFILDNLECGTSGMNYYSKLRRITSSLFPHAVPDCYREMMRVARQWRQLKLLKWNGFGHEKREPKDGELALFCPACPQPGINAPLQPESDETTHGWIYTCSLVMDSNFKAEHLYPTHPEDEVWLTDSKGFMVGRVRYQAHLAVAQDSAQRSECNNHRAVNQANASRHKLEATGISGCMCARHGCFVPNSMVDFQKGERQMNMDYALCNALAHNTDGLCRALTFYDVNCYGMFMGIKTNALKDIELDLLETSVRRPGVRPQIGSATWLASGITIEEMQLALAMDLRRMGWHPTEMQTLDIGRHRVRLQQSIDEFTAGAARYIGDEYDADDGITIMDVEFVEDGTNTQDCSEDDLDAGENTPRVSLRPETIAIPLPSNFSKTRCEELGIEALVRQETLHEGQANDILHTIRVHLADKSVLFWTVVRPAKSQASTTWAWAQVHSVKHVINLNSMIYKKCRSQLSNLGAYHMLQKYRLLERTELKANSAVADPNIRGQRNLTLPWFRSLDVQGDLVSNDWLNEWCIGFVQKLCETTGPKS</sequence>
<dbReference type="Proteomes" id="UP000719766">
    <property type="component" value="Unassembled WGS sequence"/>
</dbReference>
<feature type="domain" description="CxC2-like cysteine cluster KDZ transposase-associated" evidence="1">
    <location>
        <begin position="128"/>
        <end position="180"/>
    </location>
</feature>
<dbReference type="OrthoDB" id="3214502at2759"/>
<keyword evidence="3" id="KW-1185">Reference proteome</keyword>
<dbReference type="Pfam" id="PF18758">
    <property type="entry name" value="KDZ"/>
    <property type="match status" value="1"/>
</dbReference>
<reference evidence="2" key="1">
    <citation type="journal article" date="2020" name="New Phytol.">
        <title>Comparative genomics reveals dynamic genome evolution in host specialist ectomycorrhizal fungi.</title>
        <authorList>
            <person name="Lofgren L.A."/>
            <person name="Nguyen N.H."/>
            <person name="Vilgalys R."/>
            <person name="Ruytinx J."/>
            <person name="Liao H.L."/>
            <person name="Branco S."/>
            <person name="Kuo A."/>
            <person name="LaButti K."/>
            <person name="Lipzen A."/>
            <person name="Andreopoulos W."/>
            <person name="Pangilinan J."/>
            <person name="Riley R."/>
            <person name="Hundley H."/>
            <person name="Na H."/>
            <person name="Barry K."/>
            <person name="Grigoriev I.V."/>
            <person name="Stajich J.E."/>
            <person name="Kennedy P.G."/>
        </authorList>
    </citation>
    <scope>NUCLEOTIDE SEQUENCE</scope>
    <source>
        <strain evidence="2">S12</strain>
    </source>
</reference>
<dbReference type="AlphaFoldDB" id="A0A9P7DLK9"/>
<protein>
    <recommendedName>
        <fullName evidence="1">CxC2-like cysteine cluster KDZ transposase-associated domain-containing protein</fullName>
    </recommendedName>
</protein>
<dbReference type="Pfam" id="PF18803">
    <property type="entry name" value="CxC2"/>
    <property type="match status" value="1"/>
</dbReference>
<gene>
    <name evidence="2" type="ORF">HD556DRAFT_1431037</name>
</gene>
<comment type="caution">
    <text evidence="2">The sequence shown here is derived from an EMBL/GenBank/DDBJ whole genome shotgun (WGS) entry which is preliminary data.</text>
</comment>
<evidence type="ECO:0000259" key="1">
    <source>
        <dbReference type="Pfam" id="PF18803"/>
    </source>
</evidence>
<dbReference type="GeneID" id="64598731"/>